<keyword evidence="3" id="KW-1185">Reference proteome</keyword>
<protein>
    <recommendedName>
        <fullName evidence="4">Lipoprotein</fullName>
    </recommendedName>
</protein>
<dbReference type="PROSITE" id="PS51257">
    <property type="entry name" value="PROKAR_LIPOPROTEIN"/>
    <property type="match status" value="1"/>
</dbReference>
<evidence type="ECO:0000313" key="3">
    <source>
        <dbReference type="Proteomes" id="UP001155500"/>
    </source>
</evidence>
<dbReference type="RefSeq" id="WP_279572949.1">
    <property type="nucleotide sequence ID" value="NZ_LWID01000001.1"/>
</dbReference>
<gene>
    <name evidence="2" type="ORF">A6A20_08025</name>
</gene>
<comment type="caution">
    <text evidence="2">The sequence shown here is derived from an EMBL/GenBank/DDBJ whole genome shotgun (WGS) entry which is preliminary data.</text>
</comment>
<proteinExistence type="predicted"/>
<accession>A0A9X4PI06</accession>
<evidence type="ECO:0008006" key="4">
    <source>
        <dbReference type="Google" id="ProtNLM"/>
    </source>
</evidence>
<dbReference type="EMBL" id="LWID01000001">
    <property type="protein sequence ID" value="MDG6895570.1"/>
    <property type="molecule type" value="Genomic_DNA"/>
</dbReference>
<feature type="chain" id="PRO_5040961038" description="Lipoprotein" evidence="1">
    <location>
        <begin position="21"/>
        <end position="146"/>
    </location>
</feature>
<organism evidence="2 3">
    <name type="scientific">Volucribacter amazonae</name>
    <dbReference type="NCBI Taxonomy" id="256731"/>
    <lineage>
        <taxon>Bacteria</taxon>
        <taxon>Pseudomonadati</taxon>
        <taxon>Pseudomonadota</taxon>
        <taxon>Gammaproteobacteria</taxon>
        <taxon>Pasteurellales</taxon>
        <taxon>Pasteurellaceae</taxon>
        <taxon>Volucribacter</taxon>
    </lineage>
</organism>
<name>A0A9X4PI06_9PAST</name>
<evidence type="ECO:0000256" key="1">
    <source>
        <dbReference type="SAM" id="SignalP"/>
    </source>
</evidence>
<dbReference type="AlphaFoldDB" id="A0A9X4PI06"/>
<reference evidence="2" key="1">
    <citation type="submission" date="2016-03" db="EMBL/GenBank/DDBJ databases">
        <title>Co-evolution between Pasteurellaceae and their hosts.</title>
        <authorList>
            <person name="Hansen M.J."/>
            <person name="Bojesen A.M."/>
            <person name="Planet P."/>
        </authorList>
    </citation>
    <scope>NUCLEOTIDE SEQUENCE</scope>
    <source>
        <strain evidence="2">146/S8/89</strain>
    </source>
</reference>
<keyword evidence="1" id="KW-0732">Signal</keyword>
<evidence type="ECO:0000313" key="2">
    <source>
        <dbReference type="EMBL" id="MDG6895570.1"/>
    </source>
</evidence>
<sequence length="146" mass="15779">MNKKFVYILGLSVVLLTSCAAPTTMHQRFEQVSTYLQQNSQPLGNVRFYDVPAADNPISNAIIISTTQVNSSLPSVQQVVEQITQGIPIAVTSASPSLALANVRSAVRSVPQGQNATVYVLAERDEDLEKTASAKGIRLFFVSPSR</sequence>
<feature type="signal peptide" evidence="1">
    <location>
        <begin position="1"/>
        <end position="20"/>
    </location>
</feature>
<dbReference type="Proteomes" id="UP001155500">
    <property type="component" value="Unassembled WGS sequence"/>
</dbReference>